<feature type="domain" description="Imelysin-like" evidence="3">
    <location>
        <begin position="59"/>
        <end position="339"/>
    </location>
</feature>
<comment type="caution">
    <text evidence="4">The sequence shown here is derived from an EMBL/GenBank/DDBJ whole genome shotgun (WGS) entry which is preliminary data.</text>
</comment>
<dbReference type="InterPro" id="IPR018976">
    <property type="entry name" value="Imelysin-like"/>
</dbReference>
<evidence type="ECO:0000313" key="4">
    <source>
        <dbReference type="EMBL" id="GAA6144996.1"/>
    </source>
</evidence>
<reference evidence="4 5" key="1">
    <citation type="submission" date="2024-04" db="EMBL/GenBank/DDBJ databases">
        <title>Draft genome sequence of Thalassolituus maritimus NBRC 116585.</title>
        <authorList>
            <person name="Miyakawa T."/>
            <person name="Kusuya Y."/>
            <person name="Miura T."/>
        </authorList>
    </citation>
    <scope>NUCLEOTIDE SEQUENCE [LARGE SCALE GENOMIC DNA]</scope>
    <source>
        <strain evidence="4 5">5NW40-0001</strain>
    </source>
</reference>
<dbReference type="EMBL" id="BAABWH010000002">
    <property type="protein sequence ID" value="GAA6144996.1"/>
    <property type="molecule type" value="Genomic_DNA"/>
</dbReference>
<dbReference type="Proteomes" id="UP001481413">
    <property type="component" value="Unassembled WGS sequence"/>
</dbReference>
<evidence type="ECO:0000256" key="1">
    <source>
        <dbReference type="ARBA" id="ARBA00004196"/>
    </source>
</evidence>
<proteinExistence type="predicted"/>
<organism evidence="4 5">
    <name type="scientific">Thalassolituus maritimus</name>
    <dbReference type="NCBI Taxonomy" id="484498"/>
    <lineage>
        <taxon>Bacteria</taxon>
        <taxon>Pseudomonadati</taxon>
        <taxon>Pseudomonadota</taxon>
        <taxon>Gammaproteobacteria</taxon>
        <taxon>Oceanospirillales</taxon>
        <taxon>Oceanospirillaceae</taxon>
        <taxon>Thalassolituus</taxon>
    </lineage>
</organism>
<dbReference type="Gene3D" id="1.20.1420.20">
    <property type="entry name" value="M75 peptidase, HXXE motif"/>
    <property type="match status" value="1"/>
</dbReference>
<gene>
    <name evidence="4" type="ORF">NBRC116585_11130</name>
</gene>
<evidence type="ECO:0000313" key="5">
    <source>
        <dbReference type="Proteomes" id="UP001481413"/>
    </source>
</evidence>
<evidence type="ECO:0000259" key="3">
    <source>
        <dbReference type="Pfam" id="PF09375"/>
    </source>
</evidence>
<evidence type="ECO:0000256" key="2">
    <source>
        <dbReference type="ARBA" id="ARBA00022729"/>
    </source>
</evidence>
<dbReference type="RefSeq" id="WP_353293932.1">
    <property type="nucleotide sequence ID" value="NZ_BAABWH010000002.1"/>
</dbReference>
<sequence>MQKLACAVLSVLLLIQGCTDPDSDKPMAPEVAGLPDPDSVAVPDDIAAHLSGVAFAQLSKAIEAAQAMQSSIGALSRQPDSALLEEARVHWRSAYSAYLGSLAAVNIPVREPAEWFSAALTRRHLEQKINSWPIEPGYIDYLEGYPTTGIVNDTTLTIDHDNLISQHQFSDRSYVSLGFHALEFLLWGERGHRQVSDFDTNIESSATSESEPPNPSAVRHQTRRLAYLTTASDILISDLQRLQMRWAPATNNQAAGHYAQLLSEVAPAETLQASLLTVARLIEQDLLQHYLQDEGSSPFSATTPDDLAAALRGIRQTLLSEDGLTALQPVLTARKDEADLALLATLISLTGKDTACSVGWSTTPVYTEGQGACREQMLELLITLKKISDQLGLQVPVSS</sequence>
<name>A0ABP9ZXW5_9GAMM</name>
<dbReference type="Pfam" id="PF09375">
    <property type="entry name" value="Peptidase_M75"/>
    <property type="match status" value="1"/>
</dbReference>
<keyword evidence="5" id="KW-1185">Reference proteome</keyword>
<keyword evidence="2" id="KW-0732">Signal</keyword>
<protein>
    <recommendedName>
        <fullName evidence="3">Imelysin-like domain-containing protein</fullName>
    </recommendedName>
</protein>
<comment type="subcellular location">
    <subcellularLocation>
        <location evidence="1">Cell envelope</location>
    </subcellularLocation>
</comment>
<dbReference type="PROSITE" id="PS51257">
    <property type="entry name" value="PROKAR_LIPOPROTEIN"/>
    <property type="match status" value="1"/>
</dbReference>
<dbReference type="InterPro" id="IPR038352">
    <property type="entry name" value="Imelysin_sf"/>
</dbReference>
<accession>A0ABP9ZXW5</accession>